<dbReference type="PANTHER" id="PTHR36180">
    <property type="entry name" value="DNA-BINDING PROTEIN-RELATED-RELATED"/>
    <property type="match status" value="1"/>
</dbReference>
<dbReference type="AlphaFoldDB" id="A0A318Q0I0"/>
<dbReference type="InterPro" id="IPR003497">
    <property type="entry name" value="BRO_N_domain"/>
</dbReference>
<evidence type="ECO:0000313" key="2">
    <source>
        <dbReference type="EMBL" id="PYD56377.1"/>
    </source>
</evidence>
<gene>
    <name evidence="2" type="ORF">CFR75_11200</name>
</gene>
<dbReference type="EMBL" id="NKUC01000024">
    <property type="protein sequence ID" value="PYD56377.1"/>
    <property type="molecule type" value="Genomic_DNA"/>
</dbReference>
<organism evidence="2 3">
    <name type="scientific">Komagataeibacter xylinus</name>
    <name type="common">Gluconacetobacter xylinus</name>
    <dbReference type="NCBI Taxonomy" id="28448"/>
    <lineage>
        <taxon>Bacteria</taxon>
        <taxon>Pseudomonadati</taxon>
        <taxon>Pseudomonadota</taxon>
        <taxon>Alphaproteobacteria</taxon>
        <taxon>Acetobacterales</taxon>
        <taxon>Acetobacteraceae</taxon>
        <taxon>Komagataeibacter</taxon>
    </lineage>
</organism>
<accession>A0A318Q0I0</accession>
<evidence type="ECO:0000259" key="1">
    <source>
        <dbReference type="PROSITE" id="PS51750"/>
    </source>
</evidence>
<dbReference type="STRING" id="1220579.GCA_001571345_02098"/>
<reference evidence="2 3" key="1">
    <citation type="submission" date="2017-07" db="EMBL/GenBank/DDBJ databases">
        <title>A draft genome sequence of Komagataeibacter xylinus LMG 1515.</title>
        <authorList>
            <person name="Skraban J."/>
            <person name="Cleenwerck I."/>
            <person name="Vandamme P."/>
            <person name="Trcek J."/>
        </authorList>
    </citation>
    <scope>NUCLEOTIDE SEQUENCE [LARGE SCALE GENOMIC DNA]</scope>
    <source>
        <strain evidence="2 3">LMG 1515</strain>
    </source>
</reference>
<evidence type="ECO:0000313" key="3">
    <source>
        <dbReference type="Proteomes" id="UP000248257"/>
    </source>
</evidence>
<dbReference type="Proteomes" id="UP000248257">
    <property type="component" value="Unassembled WGS sequence"/>
</dbReference>
<keyword evidence="3" id="KW-1185">Reference proteome</keyword>
<dbReference type="RefSeq" id="WP_082770828.1">
    <property type="nucleotide sequence ID" value="NZ_CBCRXN010000026.1"/>
</dbReference>
<dbReference type="PANTHER" id="PTHR36180:SF2">
    <property type="entry name" value="BRO FAMILY PROTEIN"/>
    <property type="match status" value="1"/>
</dbReference>
<dbReference type="Pfam" id="PF02498">
    <property type="entry name" value="Bro-N"/>
    <property type="match status" value="1"/>
</dbReference>
<name>A0A318Q0I0_KOMXY</name>
<comment type="caution">
    <text evidence="2">The sequence shown here is derived from an EMBL/GenBank/DDBJ whole genome shotgun (WGS) entry which is preliminary data.</text>
</comment>
<dbReference type="OrthoDB" id="9808959at2"/>
<protein>
    <recommendedName>
        <fullName evidence="1">Bro-N domain-containing protein</fullName>
    </recommendedName>
</protein>
<dbReference type="SMART" id="SM01040">
    <property type="entry name" value="Bro-N"/>
    <property type="match status" value="1"/>
</dbReference>
<proteinExistence type="predicted"/>
<dbReference type="PROSITE" id="PS51750">
    <property type="entry name" value="BRO_N"/>
    <property type="match status" value="1"/>
</dbReference>
<feature type="domain" description="Bro-N" evidence="1">
    <location>
        <begin position="13"/>
        <end position="117"/>
    </location>
</feature>
<sequence length="239" mass="26666">MTKDGVEPLSDTRAKTAPVLTFGAHAIRSVRKDGRRWLVASDVCEILGLRRSRAAISRLDEDEVAFVVIPTAGGPQRTHLVTESGAYYLSFVSRKPIARRFRRWVTEEVLPQIRRTGAYIPMGASVTGTQCMITGDQIDLLTRLSQPGPHMVFVMPGQEPYIEEVDPRQFIRDLDRHDVEGLIHAMNLIGSVWSMCRKIDGAMYCSTVLQSGIGRQLDDAIRIGVDLSRSVFLPAREES</sequence>